<organism evidence="1 2">
    <name type="scientific">Brevundimonas subvibrioides</name>
    <dbReference type="NCBI Taxonomy" id="74313"/>
    <lineage>
        <taxon>Bacteria</taxon>
        <taxon>Pseudomonadati</taxon>
        <taxon>Pseudomonadota</taxon>
        <taxon>Alphaproteobacteria</taxon>
        <taxon>Caulobacterales</taxon>
        <taxon>Caulobacteraceae</taxon>
        <taxon>Brevundimonas</taxon>
    </lineage>
</organism>
<gene>
    <name evidence="1" type="ORF">B7Y86_00500</name>
</gene>
<dbReference type="Pfam" id="PF10679">
    <property type="entry name" value="DUF2491"/>
    <property type="match status" value="1"/>
</dbReference>
<evidence type="ECO:0008006" key="3">
    <source>
        <dbReference type="Google" id="ProtNLM"/>
    </source>
</evidence>
<protein>
    <recommendedName>
        <fullName evidence="3">DUF2491 domain-containing protein</fullName>
    </recommendedName>
</protein>
<evidence type="ECO:0000313" key="2">
    <source>
        <dbReference type="Proteomes" id="UP000216147"/>
    </source>
</evidence>
<name>A0A258HQV3_9CAUL</name>
<dbReference type="AlphaFoldDB" id="A0A258HQV3"/>
<accession>A0A258HQV3</accession>
<reference evidence="1 2" key="1">
    <citation type="submission" date="2017-03" db="EMBL/GenBank/DDBJ databases">
        <title>Lifting the veil on microbial sulfur biogeochemistry in mining wastewaters.</title>
        <authorList>
            <person name="Kantor R.S."/>
            <person name="Colenbrander Nelson T."/>
            <person name="Marshall S."/>
            <person name="Bennett D."/>
            <person name="Apte S."/>
            <person name="Camacho D."/>
            <person name="Thomas B.C."/>
            <person name="Warren L.A."/>
            <person name="Banfield J.F."/>
        </authorList>
    </citation>
    <scope>NUCLEOTIDE SEQUENCE [LARGE SCALE GENOMIC DNA]</scope>
    <source>
        <strain evidence="1">32-68-21</strain>
    </source>
</reference>
<proteinExistence type="predicted"/>
<dbReference type="InterPro" id="IPR019621">
    <property type="entry name" value="DUF2491"/>
</dbReference>
<comment type="caution">
    <text evidence="1">The sequence shown here is derived from an EMBL/GenBank/DDBJ whole genome shotgun (WGS) entry which is preliminary data.</text>
</comment>
<evidence type="ECO:0000313" key="1">
    <source>
        <dbReference type="EMBL" id="OYX58947.1"/>
    </source>
</evidence>
<dbReference type="EMBL" id="NCEQ01000001">
    <property type="protein sequence ID" value="OYX58947.1"/>
    <property type="molecule type" value="Genomic_DNA"/>
</dbReference>
<dbReference type="Proteomes" id="UP000216147">
    <property type="component" value="Unassembled WGS sequence"/>
</dbReference>
<sequence>MFKRLFGGQPASEPANRLAVVRNITLGRTVSLDPLAWRRLQPETVFNLDTDALEITAQGTIALDSGQHVHRFYTDDHVMLQAMSDDATGAEAYDFSLFIPWTSAYPPGPRERRIWTDRLSEPVFDGTAEELPSYPRYWFAESDARQPPVTLWESIWDDRTATVPHGRIFQTCMLYARDLSGGRELMLALEMEPEKAPGKSADISHEIMVGIPLEVGEFTA</sequence>